<comment type="similarity">
    <text evidence="7">Belongs to the tRNA(Ile)-lysidine synthase family.</text>
</comment>
<dbReference type="AlphaFoldDB" id="A0A543I5M5"/>
<keyword evidence="11" id="KW-1185">Reference proteome</keyword>
<comment type="subcellular location">
    <subcellularLocation>
        <location evidence="7">Cytoplasm</location>
    </subcellularLocation>
</comment>
<accession>A0A543I5M5</accession>
<dbReference type="EC" id="6.3.4.19" evidence="7"/>
<keyword evidence="3 7" id="KW-0819">tRNA processing</keyword>
<dbReference type="OrthoDB" id="5244702at2"/>
<keyword evidence="5 7" id="KW-0067">ATP-binding</keyword>
<evidence type="ECO:0000259" key="9">
    <source>
        <dbReference type="Pfam" id="PF09179"/>
    </source>
</evidence>
<dbReference type="Pfam" id="PF09179">
    <property type="entry name" value="TilS"/>
    <property type="match status" value="1"/>
</dbReference>
<dbReference type="InterPro" id="IPR012094">
    <property type="entry name" value="tRNA_Ile_lys_synt"/>
</dbReference>
<protein>
    <recommendedName>
        <fullName evidence="7">tRNA(Ile)-lysidine synthase</fullName>
        <ecNumber evidence="7">6.3.4.19</ecNumber>
    </recommendedName>
    <alternativeName>
        <fullName evidence="7">tRNA(Ile)-2-lysyl-cytidine synthase</fullName>
    </alternativeName>
    <alternativeName>
        <fullName evidence="7">tRNA(Ile)-lysidine synthetase</fullName>
    </alternativeName>
</protein>
<evidence type="ECO:0000313" key="10">
    <source>
        <dbReference type="EMBL" id="TQM65887.1"/>
    </source>
</evidence>
<evidence type="ECO:0000256" key="1">
    <source>
        <dbReference type="ARBA" id="ARBA00022490"/>
    </source>
</evidence>
<evidence type="ECO:0000256" key="4">
    <source>
        <dbReference type="ARBA" id="ARBA00022741"/>
    </source>
</evidence>
<feature type="binding site" evidence="7">
    <location>
        <begin position="68"/>
        <end position="73"/>
    </location>
    <ligand>
        <name>ATP</name>
        <dbReference type="ChEBI" id="CHEBI:30616"/>
    </ligand>
</feature>
<comment type="caution">
    <text evidence="10">The sequence shown here is derived from an EMBL/GenBank/DDBJ whole genome shotgun (WGS) entry which is preliminary data.</text>
</comment>
<dbReference type="InterPro" id="IPR015262">
    <property type="entry name" value="tRNA_Ile_lys_synt_subst-bd"/>
</dbReference>
<feature type="domain" description="tRNA(Ile)-lysidine synthase substrate-binding" evidence="9">
    <location>
        <begin position="291"/>
        <end position="354"/>
    </location>
</feature>
<dbReference type="EMBL" id="VFPN01000001">
    <property type="protein sequence ID" value="TQM65887.1"/>
    <property type="molecule type" value="Genomic_DNA"/>
</dbReference>
<evidence type="ECO:0000313" key="11">
    <source>
        <dbReference type="Proteomes" id="UP000318331"/>
    </source>
</evidence>
<dbReference type="Gene3D" id="3.40.50.620">
    <property type="entry name" value="HUPs"/>
    <property type="match status" value="1"/>
</dbReference>
<dbReference type="GO" id="GO:0006400">
    <property type="term" value="P:tRNA modification"/>
    <property type="evidence" value="ECO:0007669"/>
    <property type="project" value="UniProtKB-UniRule"/>
</dbReference>
<dbReference type="GO" id="GO:0005737">
    <property type="term" value="C:cytoplasm"/>
    <property type="evidence" value="ECO:0007669"/>
    <property type="project" value="UniProtKB-SubCell"/>
</dbReference>
<organism evidence="10 11">
    <name type="scientific">Klugiella xanthotipulae</name>
    <dbReference type="NCBI Taxonomy" id="244735"/>
    <lineage>
        <taxon>Bacteria</taxon>
        <taxon>Bacillati</taxon>
        <taxon>Actinomycetota</taxon>
        <taxon>Actinomycetes</taxon>
        <taxon>Micrococcales</taxon>
        <taxon>Microbacteriaceae</taxon>
        <taxon>Klugiella</taxon>
    </lineage>
</organism>
<comment type="catalytic activity">
    <reaction evidence="6 7">
        <text>cytidine(34) in tRNA(Ile2) + L-lysine + ATP = lysidine(34) in tRNA(Ile2) + AMP + diphosphate + H(+)</text>
        <dbReference type="Rhea" id="RHEA:43744"/>
        <dbReference type="Rhea" id="RHEA-COMP:10625"/>
        <dbReference type="Rhea" id="RHEA-COMP:10670"/>
        <dbReference type="ChEBI" id="CHEBI:15378"/>
        <dbReference type="ChEBI" id="CHEBI:30616"/>
        <dbReference type="ChEBI" id="CHEBI:32551"/>
        <dbReference type="ChEBI" id="CHEBI:33019"/>
        <dbReference type="ChEBI" id="CHEBI:82748"/>
        <dbReference type="ChEBI" id="CHEBI:83665"/>
        <dbReference type="ChEBI" id="CHEBI:456215"/>
        <dbReference type="EC" id="6.3.4.19"/>
    </reaction>
</comment>
<name>A0A543I5M5_9MICO</name>
<comment type="domain">
    <text evidence="7">The N-terminal region contains the highly conserved SGGXDS motif, predicted to be a P-loop motif involved in ATP binding.</text>
</comment>
<dbReference type="CDD" id="cd01992">
    <property type="entry name" value="TilS_N"/>
    <property type="match status" value="1"/>
</dbReference>
<dbReference type="InterPro" id="IPR014729">
    <property type="entry name" value="Rossmann-like_a/b/a_fold"/>
</dbReference>
<dbReference type="Proteomes" id="UP000318331">
    <property type="component" value="Unassembled WGS sequence"/>
</dbReference>
<keyword evidence="1 7" id="KW-0963">Cytoplasm</keyword>
<dbReference type="GO" id="GO:0032267">
    <property type="term" value="F:tRNA(Ile)-lysidine synthase activity"/>
    <property type="evidence" value="ECO:0007669"/>
    <property type="project" value="UniProtKB-EC"/>
</dbReference>
<dbReference type="Pfam" id="PF01171">
    <property type="entry name" value="ATP_bind_3"/>
    <property type="match status" value="1"/>
</dbReference>
<gene>
    <name evidence="7" type="primary">tilS</name>
    <name evidence="10" type="ORF">FB466_0704</name>
</gene>
<dbReference type="NCBIfam" id="TIGR02432">
    <property type="entry name" value="lysidine_TilS_N"/>
    <property type="match status" value="1"/>
</dbReference>
<evidence type="ECO:0000256" key="3">
    <source>
        <dbReference type="ARBA" id="ARBA00022694"/>
    </source>
</evidence>
<dbReference type="Gene3D" id="1.20.59.20">
    <property type="match status" value="1"/>
</dbReference>
<dbReference type="InterPro" id="IPR012795">
    <property type="entry name" value="tRNA_Ile_lys_synt_N"/>
</dbReference>
<proteinExistence type="inferred from homology"/>
<dbReference type="SUPFAM" id="SSF82829">
    <property type="entry name" value="MesJ substrate recognition domain-like"/>
    <property type="match status" value="1"/>
</dbReference>
<dbReference type="GO" id="GO:0005524">
    <property type="term" value="F:ATP binding"/>
    <property type="evidence" value="ECO:0007669"/>
    <property type="project" value="UniProtKB-UniRule"/>
</dbReference>
<keyword evidence="2 7" id="KW-0436">Ligase</keyword>
<dbReference type="PANTHER" id="PTHR43033">
    <property type="entry name" value="TRNA(ILE)-LYSIDINE SYNTHASE-RELATED"/>
    <property type="match status" value="1"/>
</dbReference>
<sequence length="362" mass="38008">MPQTIPPGGDVLVICEHPAGPPPRPERLTPVIGAVRAAVRGCLAGLLADRATGGADGRNVPDALVALSGGADSLALAAAASFEAHNAGLRVGAVVVDHGLQDGSAAVAERAAHRARDLGLAPVLIIRVVVGSNRGPEADARDARYAALDRAREVTGARVILLGHTLDDQAETMLLGLARGSGSASLAGMSPASGPYRRPLLGVRRADTAQFCADSGWEPWQDPHNDDLRYTRVRVRQTVLPVLEAELGPGIAVALARTADQLREDAEAFDEMIEEFIEEIVAPAEAGIRVSVAALEHNPAALRQRIIRFVVLAEFGVSLSRTHTLAVAALVTHWRGQKAVDLPGIRVVRDAGWLVFSATPPT</sequence>
<dbReference type="PANTHER" id="PTHR43033:SF1">
    <property type="entry name" value="TRNA(ILE)-LYSIDINE SYNTHASE-RELATED"/>
    <property type="match status" value="1"/>
</dbReference>
<reference evidence="10 11" key="1">
    <citation type="submission" date="2019-06" db="EMBL/GenBank/DDBJ databases">
        <title>Sequencing the genomes of 1000 actinobacteria strains.</title>
        <authorList>
            <person name="Klenk H.-P."/>
        </authorList>
    </citation>
    <scope>NUCLEOTIDE SEQUENCE [LARGE SCALE GENOMIC DNA]</scope>
    <source>
        <strain evidence="10 11">DSM 18031</strain>
    </source>
</reference>
<evidence type="ECO:0000256" key="6">
    <source>
        <dbReference type="ARBA" id="ARBA00048539"/>
    </source>
</evidence>
<evidence type="ECO:0000259" key="8">
    <source>
        <dbReference type="Pfam" id="PF01171"/>
    </source>
</evidence>
<dbReference type="RefSeq" id="WP_141915854.1">
    <property type="nucleotide sequence ID" value="NZ_BAAAYS010000030.1"/>
</dbReference>
<keyword evidence="4 7" id="KW-0547">Nucleotide-binding</keyword>
<dbReference type="InterPro" id="IPR011063">
    <property type="entry name" value="TilS/TtcA_N"/>
</dbReference>
<evidence type="ECO:0000256" key="5">
    <source>
        <dbReference type="ARBA" id="ARBA00022840"/>
    </source>
</evidence>
<dbReference type="HAMAP" id="MF_01161">
    <property type="entry name" value="tRNA_Ile_lys_synt"/>
    <property type="match status" value="1"/>
</dbReference>
<feature type="domain" description="tRNA(Ile)-lysidine/2-thiocytidine synthase N-terminal" evidence="8">
    <location>
        <begin position="63"/>
        <end position="237"/>
    </location>
</feature>
<evidence type="ECO:0000256" key="2">
    <source>
        <dbReference type="ARBA" id="ARBA00022598"/>
    </source>
</evidence>
<evidence type="ECO:0000256" key="7">
    <source>
        <dbReference type="HAMAP-Rule" id="MF_01161"/>
    </source>
</evidence>
<dbReference type="SUPFAM" id="SSF52402">
    <property type="entry name" value="Adenine nucleotide alpha hydrolases-like"/>
    <property type="match status" value="1"/>
</dbReference>
<comment type="function">
    <text evidence="7">Ligates lysine onto the cytidine present at position 34 of the AUA codon-specific tRNA(Ile) that contains the anticodon CAU, in an ATP-dependent manner. Cytidine is converted to lysidine, thus changing the amino acid specificity of the tRNA from methionine to isoleucine.</text>
</comment>